<reference evidence="2 3" key="1">
    <citation type="submission" date="2017-10" db="EMBL/GenBank/DDBJ databases">
        <title>Sedimentibacterium mangrovi gen. nov., sp. nov., a novel member of family Phyllobacteriacea isolated from mangrove sediment.</title>
        <authorList>
            <person name="Liao H."/>
            <person name="Tian Y."/>
        </authorList>
    </citation>
    <scope>NUCLEOTIDE SEQUENCE [LARGE SCALE GENOMIC DNA]</scope>
    <source>
        <strain evidence="2 3">X9-2-2</strain>
    </source>
</reference>
<evidence type="ECO:0000313" key="3">
    <source>
        <dbReference type="Proteomes" id="UP000221168"/>
    </source>
</evidence>
<gene>
    <name evidence="2" type="ORF">CSC94_11050</name>
</gene>
<dbReference type="Proteomes" id="UP000221168">
    <property type="component" value="Unassembled WGS sequence"/>
</dbReference>
<organism evidence="2 3">
    <name type="scientific">Zhengella mangrovi</name>
    <dbReference type="NCBI Taxonomy" id="1982044"/>
    <lineage>
        <taxon>Bacteria</taxon>
        <taxon>Pseudomonadati</taxon>
        <taxon>Pseudomonadota</taxon>
        <taxon>Alphaproteobacteria</taxon>
        <taxon>Hyphomicrobiales</taxon>
        <taxon>Notoacmeibacteraceae</taxon>
        <taxon>Zhengella</taxon>
    </lineage>
</organism>
<keyword evidence="3" id="KW-1185">Reference proteome</keyword>
<name>A0A2G1QNM6_9HYPH</name>
<comment type="caution">
    <text evidence="2">The sequence shown here is derived from an EMBL/GenBank/DDBJ whole genome shotgun (WGS) entry which is preliminary data.</text>
</comment>
<evidence type="ECO:0000256" key="1">
    <source>
        <dbReference type="SAM" id="MobiDB-lite"/>
    </source>
</evidence>
<feature type="region of interest" description="Disordered" evidence="1">
    <location>
        <begin position="42"/>
        <end position="64"/>
    </location>
</feature>
<protein>
    <submittedName>
        <fullName evidence="2">Uncharacterized protein</fullName>
    </submittedName>
</protein>
<accession>A0A2G1QNM6</accession>
<evidence type="ECO:0000313" key="2">
    <source>
        <dbReference type="EMBL" id="PHP67079.1"/>
    </source>
</evidence>
<dbReference type="AlphaFoldDB" id="A0A2G1QNM6"/>
<sequence length="64" mass="7118">MAATMAGKGPFRKALLPRGRQMLRQFARLRARSSLAARAASDYQTDLRRDGSPAGMNGVWPWEL</sequence>
<proteinExistence type="predicted"/>
<dbReference type="EMBL" id="PDVP01000005">
    <property type="protein sequence ID" value="PHP67079.1"/>
    <property type="molecule type" value="Genomic_DNA"/>
</dbReference>